<dbReference type="AlphaFoldDB" id="A0A8J2L339"/>
<evidence type="ECO:0000313" key="3">
    <source>
        <dbReference type="EMBL" id="CAG7824632.1"/>
    </source>
</evidence>
<evidence type="ECO:0000256" key="1">
    <source>
        <dbReference type="SAM" id="MobiDB-lite"/>
    </source>
</evidence>
<name>A0A8J2L339_9HEXA</name>
<evidence type="ECO:0000313" key="4">
    <source>
        <dbReference type="Proteomes" id="UP000708208"/>
    </source>
</evidence>
<feature type="signal peptide" evidence="2">
    <location>
        <begin position="1"/>
        <end position="20"/>
    </location>
</feature>
<reference evidence="3" key="1">
    <citation type="submission" date="2021-06" db="EMBL/GenBank/DDBJ databases">
        <authorList>
            <person name="Hodson N. C."/>
            <person name="Mongue J. A."/>
            <person name="Jaron S. K."/>
        </authorList>
    </citation>
    <scope>NUCLEOTIDE SEQUENCE</scope>
</reference>
<feature type="compositionally biased region" description="Basic residues" evidence="1">
    <location>
        <begin position="207"/>
        <end position="223"/>
    </location>
</feature>
<feature type="region of interest" description="Disordered" evidence="1">
    <location>
        <begin position="25"/>
        <end position="274"/>
    </location>
</feature>
<sequence>MVLIKPILLALGICVTLSQGAPAKSKKQKIQVTSFDSVEKSSEELENLPEILPMVMYDESGPQDHPVLKQDSLEEPPVPVLSEAKPSRSRKAPKKSSKKTKKQKEEQSDEDEAEEESRPRPYGHDERGPRPYADDGPGPRPYADDGPGPRPYADEEEDDDEGKSIDEEQEDEEDEDEEEEEEAEAEDVEAEAEDDEAVEDAPAPKSTKSKSGKPPKSHKKKINYKQAGSGSGSGRPASSTSTKTSQKERGALVVHDDDPHKKHYPTVPDYRPYDHQSFQRPVGGGGFEGIGSYFSGLLSTFTGGAGHGGGYGHDHGYGGHGGYGGYGSQGNHGGHPTGQSGFLGYGHGNFQQGSKNAGPVPGGKPTYHHGFYTSHY</sequence>
<protein>
    <submittedName>
        <fullName evidence="3">Uncharacterized protein</fullName>
    </submittedName>
</protein>
<dbReference type="Proteomes" id="UP000708208">
    <property type="component" value="Unassembled WGS sequence"/>
</dbReference>
<dbReference type="EMBL" id="CAJVCH010533515">
    <property type="protein sequence ID" value="CAG7824632.1"/>
    <property type="molecule type" value="Genomic_DNA"/>
</dbReference>
<accession>A0A8J2L339</accession>
<gene>
    <name evidence="3" type="ORF">AFUS01_LOCUS34780</name>
</gene>
<feature type="compositionally biased region" description="Basic residues" evidence="1">
    <location>
        <begin position="87"/>
        <end position="102"/>
    </location>
</feature>
<keyword evidence="2" id="KW-0732">Signal</keyword>
<comment type="caution">
    <text evidence="3">The sequence shown here is derived from an EMBL/GenBank/DDBJ whole genome shotgun (WGS) entry which is preliminary data.</text>
</comment>
<organism evidence="3 4">
    <name type="scientific">Allacma fusca</name>
    <dbReference type="NCBI Taxonomy" id="39272"/>
    <lineage>
        <taxon>Eukaryota</taxon>
        <taxon>Metazoa</taxon>
        <taxon>Ecdysozoa</taxon>
        <taxon>Arthropoda</taxon>
        <taxon>Hexapoda</taxon>
        <taxon>Collembola</taxon>
        <taxon>Symphypleona</taxon>
        <taxon>Sminthuridae</taxon>
        <taxon>Allacma</taxon>
    </lineage>
</organism>
<feature type="region of interest" description="Disordered" evidence="1">
    <location>
        <begin position="344"/>
        <end position="366"/>
    </location>
</feature>
<feature type="compositionally biased region" description="Basic and acidic residues" evidence="1">
    <location>
        <begin position="245"/>
        <end position="260"/>
    </location>
</feature>
<feature type="chain" id="PRO_5035211406" evidence="2">
    <location>
        <begin position="21"/>
        <end position="376"/>
    </location>
</feature>
<keyword evidence="4" id="KW-1185">Reference proteome</keyword>
<proteinExistence type="predicted"/>
<evidence type="ECO:0000256" key="2">
    <source>
        <dbReference type="SAM" id="SignalP"/>
    </source>
</evidence>
<feature type="compositionally biased region" description="Basic and acidic residues" evidence="1">
    <location>
        <begin position="116"/>
        <end position="133"/>
    </location>
</feature>
<feature type="compositionally biased region" description="Acidic residues" evidence="1">
    <location>
        <begin position="154"/>
        <end position="199"/>
    </location>
</feature>